<dbReference type="KEGG" id="ten:LPB136_04425"/>
<name>A0A1L3JHR9_9FLAO</name>
<dbReference type="InterPro" id="IPR000352">
    <property type="entry name" value="Pep_chain_release_fac_I"/>
</dbReference>
<dbReference type="EMBL" id="CP018155">
    <property type="protein sequence ID" value="APG64654.1"/>
    <property type="molecule type" value="Genomic_DNA"/>
</dbReference>
<keyword evidence="5" id="KW-1185">Reference proteome</keyword>
<protein>
    <submittedName>
        <fullName evidence="4">Peptide chain release factor-like protein</fullName>
    </submittedName>
</protein>
<dbReference type="GO" id="GO:0003747">
    <property type="term" value="F:translation release factor activity"/>
    <property type="evidence" value="ECO:0007669"/>
    <property type="project" value="InterPro"/>
</dbReference>
<dbReference type="Gene3D" id="3.30.70.1660">
    <property type="match status" value="1"/>
</dbReference>
<gene>
    <name evidence="4" type="ORF">LPB136_04425</name>
</gene>
<proteinExistence type="inferred from homology"/>
<dbReference type="Proteomes" id="UP000181898">
    <property type="component" value="Chromosome"/>
</dbReference>
<sequence>METKIIQISAGTGPTECAFVVAKVLKIFLKELINNKVAYLILHKENGLQNGTVQSVSIQLKGNQLADFLKDWLGTIQWIGTSTFRKYNKRKNWFIGCFEVESNESLSIKENEIQFQAIRSSGAGGQHVNKVSSAVRAKHTKTGLQVLVMDSRSQHQNKKIAIKRLQEKVSNFNMEQSKIQLENQWMNHKTVERGNPIRVFTGTDFKQKKKVKSFKNKRNHLKNDLRKQL</sequence>
<dbReference type="InterPro" id="IPR050057">
    <property type="entry name" value="Prokaryotic/Mito_RF"/>
</dbReference>
<feature type="coiled-coil region" evidence="2">
    <location>
        <begin position="155"/>
        <end position="182"/>
    </location>
</feature>
<dbReference type="OrthoDB" id="9815709at2"/>
<dbReference type="NCBIfam" id="TIGR03072">
    <property type="entry name" value="release_prfH"/>
    <property type="match status" value="1"/>
</dbReference>
<comment type="similarity">
    <text evidence="1">Belongs to the prokaryotic/mitochondrial release factor family.</text>
</comment>
<dbReference type="STRING" id="1850252.LPB136_04425"/>
<reference evidence="4 5" key="1">
    <citation type="submission" date="2016-11" db="EMBL/GenBank/DDBJ databases">
        <title>Tenacibaculum sp. LPB0136, isolated from marine environment.</title>
        <authorList>
            <person name="Kim E."/>
            <person name="Yi H."/>
        </authorList>
    </citation>
    <scope>NUCLEOTIDE SEQUENCE [LARGE SCALE GENOMIC DNA]</scope>
    <source>
        <strain evidence="4 5">LPB0136</strain>
    </source>
</reference>
<dbReference type="Pfam" id="PF00472">
    <property type="entry name" value="RF-1"/>
    <property type="match status" value="1"/>
</dbReference>
<dbReference type="Gene3D" id="3.30.160.20">
    <property type="match status" value="1"/>
</dbReference>
<dbReference type="SUPFAM" id="SSF75620">
    <property type="entry name" value="Release factor"/>
    <property type="match status" value="1"/>
</dbReference>
<feature type="domain" description="Prokaryotic-type class I peptide chain release factors" evidence="3">
    <location>
        <begin position="119"/>
        <end position="135"/>
    </location>
</feature>
<evidence type="ECO:0000259" key="3">
    <source>
        <dbReference type="PROSITE" id="PS00745"/>
    </source>
</evidence>
<accession>A0A1L3JHR9</accession>
<evidence type="ECO:0000313" key="4">
    <source>
        <dbReference type="EMBL" id="APG64654.1"/>
    </source>
</evidence>
<evidence type="ECO:0000256" key="2">
    <source>
        <dbReference type="SAM" id="Coils"/>
    </source>
</evidence>
<dbReference type="InterPro" id="IPR017509">
    <property type="entry name" value="PrfH"/>
</dbReference>
<dbReference type="PROSITE" id="PS00745">
    <property type="entry name" value="RF_PROK_I"/>
    <property type="match status" value="1"/>
</dbReference>
<dbReference type="PANTHER" id="PTHR43804">
    <property type="entry name" value="LD18447P"/>
    <property type="match status" value="1"/>
</dbReference>
<evidence type="ECO:0000256" key="1">
    <source>
        <dbReference type="ARBA" id="ARBA00010835"/>
    </source>
</evidence>
<organism evidence="4 5">
    <name type="scientific">Tenacibaculum todarodis</name>
    <dbReference type="NCBI Taxonomy" id="1850252"/>
    <lineage>
        <taxon>Bacteria</taxon>
        <taxon>Pseudomonadati</taxon>
        <taxon>Bacteroidota</taxon>
        <taxon>Flavobacteriia</taxon>
        <taxon>Flavobacteriales</taxon>
        <taxon>Flavobacteriaceae</taxon>
        <taxon>Tenacibaculum</taxon>
    </lineage>
</organism>
<keyword evidence="2" id="KW-0175">Coiled coil</keyword>
<dbReference type="AlphaFoldDB" id="A0A1L3JHR9"/>
<dbReference type="PANTHER" id="PTHR43804:SF9">
    <property type="entry name" value="PEPTIDE CHAIN RELEASE FACTOR HOMOLOG-RELATED"/>
    <property type="match status" value="1"/>
</dbReference>
<dbReference type="InterPro" id="IPR045853">
    <property type="entry name" value="Pep_chain_release_fac_I_sf"/>
</dbReference>
<evidence type="ECO:0000313" key="5">
    <source>
        <dbReference type="Proteomes" id="UP000181898"/>
    </source>
</evidence>
<dbReference type="RefSeq" id="WP_072554978.1">
    <property type="nucleotide sequence ID" value="NZ_CP018155.1"/>
</dbReference>